<dbReference type="InParanoid" id="A0A1B6Q0N9"/>
<gene>
    <name evidence="1" type="ORF">SORBI_3003G006900</name>
</gene>
<dbReference type="STRING" id="4558.A0A1B6Q0N9"/>
<dbReference type="EMBL" id="CM000762">
    <property type="protein sequence ID" value="KXG31484.1"/>
    <property type="molecule type" value="Genomic_DNA"/>
</dbReference>
<evidence type="ECO:0000313" key="2">
    <source>
        <dbReference type="Proteomes" id="UP000000768"/>
    </source>
</evidence>
<evidence type="ECO:0000313" key="1">
    <source>
        <dbReference type="EMBL" id="KXG31484.1"/>
    </source>
</evidence>
<protein>
    <submittedName>
        <fullName evidence="1">Uncharacterized protein</fullName>
    </submittedName>
</protein>
<dbReference type="Proteomes" id="UP000000768">
    <property type="component" value="Chromosome 3"/>
</dbReference>
<dbReference type="Gramene" id="KXG31484">
    <property type="protein sequence ID" value="KXG31484"/>
    <property type="gene ID" value="SORBI_3003G006900"/>
</dbReference>
<proteinExistence type="predicted"/>
<dbReference type="AlphaFoldDB" id="A0A1B6Q0N9"/>
<organism evidence="1 2">
    <name type="scientific">Sorghum bicolor</name>
    <name type="common">Sorghum</name>
    <name type="synonym">Sorghum vulgare</name>
    <dbReference type="NCBI Taxonomy" id="4558"/>
    <lineage>
        <taxon>Eukaryota</taxon>
        <taxon>Viridiplantae</taxon>
        <taxon>Streptophyta</taxon>
        <taxon>Embryophyta</taxon>
        <taxon>Tracheophyta</taxon>
        <taxon>Spermatophyta</taxon>
        <taxon>Magnoliopsida</taxon>
        <taxon>Liliopsida</taxon>
        <taxon>Poales</taxon>
        <taxon>Poaceae</taxon>
        <taxon>PACMAD clade</taxon>
        <taxon>Panicoideae</taxon>
        <taxon>Andropogonodae</taxon>
        <taxon>Andropogoneae</taxon>
        <taxon>Sorghinae</taxon>
        <taxon>Sorghum</taxon>
    </lineage>
</organism>
<name>A0A1B6Q0N9_SORBI</name>
<keyword evidence="2" id="KW-1185">Reference proteome</keyword>
<accession>A0A1B6Q0N9</accession>
<sequence>MTLATEQEKLFGSKSSPALSLRKVVGARTNGGGDAANGTPVSWLSALQSRGGRTVSQDGRRDASRPVAPVNYAAVAKEDVPRRRRHTAQVNLYYELALGALKKVQHPCIYKLSTKEHETTMRGFLSDRFMPEQFSCAHGPLIY</sequence>
<reference evidence="2" key="2">
    <citation type="journal article" date="2018" name="Plant J.">
        <title>The Sorghum bicolor reference genome: improved assembly, gene annotations, a transcriptome atlas, and signatures of genome organization.</title>
        <authorList>
            <person name="McCormick R.F."/>
            <person name="Truong S.K."/>
            <person name="Sreedasyam A."/>
            <person name="Jenkins J."/>
            <person name="Shu S."/>
            <person name="Sims D."/>
            <person name="Kennedy M."/>
            <person name="Amirebrahimi M."/>
            <person name="Weers B.D."/>
            <person name="McKinley B."/>
            <person name="Mattison A."/>
            <person name="Morishige D.T."/>
            <person name="Grimwood J."/>
            <person name="Schmutz J."/>
            <person name="Mullet J.E."/>
        </authorList>
    </citation>
    <scope>NUCLEOTIDE SEQUENCE [LARGE SCALE GENOMIC DNA]</scope>
    <source>
        <strain evidence="2">cv. BTx623</strain>
    </source>
</reference>
<reference evidence="1 2" key="1">
    <citation type="journal article" date="2009" name="Nature">
        <title>The Sorghum bicolor genome and the diversification of grasses.</title>
        <authorList>
            <person name="Paterson A.H."/>
            <person name="Bowers J.E."/>
            <person name="Bruggmann R."/>
            <person name="Dubchak I."/>
            <person name="Grimwood J."/>
            <person name="Gundlach H."/>
            <person name="Haberer G."/>
            <person name="Hellsten U."/>
            <person name="Mitros T."/>
            <person name="Poliakov A."/>
            <person name="Schmutz J."/>
            <person name="Spannagl M."/>
            <person name="Tang H."/>
            <person name="Wang X."/>
            <person name="Wicker T."/>
            <person name="Bharti A.K."/>
            <person name="Chapman J."/>
            <person name="Feltus F.A."/>
            <person name="Gowik U."/>
            <person name="Grigoriev I.V."/>
            <person name="Lyons E."/>
            <person name="Maher C.A."/>
            <person name="Martis M."/>
            <person name="Narechania A."/>
            <person name="Otillar R.P."/>
            <person name="Penning B.W."/>
            <person name="Salamov A.A."/>
            <person name="Wang Y."/>
            <person name="Zhang L."/>
            <person name="Carpita N.C."/>
            <person name="Freeling M."/>
            <person name="Gingle A.R."/>
            <person name="Hash C.T."/>
            <person name="Keller B."/>
            <person name="Klein P."/>
            <person name="Kresovich S."/>
            <person name="McCann M.C."/>
            <person name="Ming R."/>
            <person name="Peterson D.G."/>
            <person name="Mehboob-ur-Rahman"/>
            <person name="Ware D."/>
            <person name="Westhoff P."/>
            <person name="Mayer K.F."/>
            <person name="Messing J."/>
            <person name="Rokhsar D.S."/>
        </authorList>
    </citation>
    <scope>NUCLEOTIDE SEQUENCE [LARGE SCALE GENOMIC DNA]</scope>
    <source>
        <strain evidence="2">cv. BTx623</strain>
    </source>
</reference>